<dbReference type="GO" id="GO:0005975">
    <property type="term" value="P:carbohydrate metabolic process"/>
    <property type="evidence" value="ECO:0007669"/>
    <property type="project" value="InterPro"/>
</dbReference>
<dbReference type="InterPro" id="IPR004300">
    <property type="entry name" value="Glyco_hydro_57_N"/>
</dbReference>
<evidence type="ECO:0000259" key="4">
    <source>
        <dbReference type="Pfam" id="PF09094"/>
    </source>
</evidence>
<dbReference type="SUPFAM" id="SSF74650">
    <property type="entry name" value="Galactose mutarotase-like"/>
    <property type="match status" value="1"/>
</dbReference>
<sequence length="691" mass="80881">MGLPFVFGIHNHQPLGNFDHVIEKLTNESYFPFFKMALAHSHFRFSVHVSGILLRWWEDHHPQTFELLGKLVDRGQVELVCGGFFEPILAVIPREDRKEQILRHKDYLKRHFGQTPVGLWLTERVWEQALVEDLVSLGIKYVVVDDRHFIVSGFEKNDLYGYYLTEAEGKRLAVFPIDETLRYAIPFWPIERLANYLHDVQVRGGRLAIYFDDGEKFGVWPGTKEWVYEKGWLKAFLEALRRWQEEGRIEILTFAEALERIPAQGLAYLPTASYAEMEEWALPAKRILELTELEERLKPEKTRFAPFIRGGHWRNFLVKYPESNYLHKRVYQVSALSRGVRFDPEARLDLLAAQCNDAYWHGIFGGLYLPHLRQAVWEKLLSAEARLRRGEQPEIWAEDIDLDGQEEIISTSEKAFLTFKPAYGGQIREWSSFKTHHNYQNVLTRRFEAYHEGIRHFKEAQAQEEREGVSSIHLLKKRPSREVIEALVYDWYERHTLIEHFFDPDRGLADFVRCDFGEWGDFANQPFRWHRSGAEILFFRDGGLYPPGSPRRPLLLRKRIRIEKGGLKLQVNYELEYRAEEETRCFFGVEFNFFPLFMATGEGAFLVDGKDFSWHEPKEGVGQSFVFHHPSEQLRISLPQKTSFFLFPVKTVSQSEAGYDLTVQGLAFMPFWPLALAKNQNKGLSLTLELK</sequence>
<dbReference type="Pfam" id="PF03065">
    <property type="entry name" value="Glyco_hydro_57"/>
    <property type="match status" value="1"/>
</dbReference>
<dbReference type="GO" id="GO:0003824">
    <property type="term" value="F:catalytic activity"/>
    <property type="evidence" value="ECO:0007669"/>
    <property type="project" value="InterPro"/>
</dbReference>
<dbReference type="InterPro" id="IPR011330">
    <property type="entry name" value="Glyco_hydro/deAcase_b/a-brl"/>
</dbReference>
<dbReference type="InterPro" id="IPR015179">
    <property type="entry name" value="A-amylase/a-glucTrfase_C"/>
</dbReference>
<dbReference type="SUPFAM" id="SSF88713">
    <property type="entry name" value="Glycoside hydrolase/deacetylase"/>
    <property type="match status" value="1"/>
</dbReference>
<dbReference type="InterPro" id="IPR015178">
    <property type="entry name" value="A-amylase/a-glucTrfase_central"/>
</dbReference>
<feature type="domain" description="Alpha-amylase/4-alpha-glucanotransferase central" evidence="4">
    <location>
        <begin position="311"/>
        <end position="385"/>
    </location>
</feature>
<protein>
    <submittedName>
        <fullName evidence="6">DUF1926 domain-containing protein</fullName>
    </submittedName>
</protein>
<dbReference type="Pfam" id="PF09095">
    <property type="entry name" value="AmyA-gluTrfs_C"/>
    <property type="match status" value="1"/>
</dbReference>
<reference evidence="6" key="1">
    <citation type="journal article" date="2020" name="mSystems">
        <title>Genome- and Community-Level Interaction Insights into Carbon Utilization and Element Cycling Functions of Hydrothermarchaeota in Hydrothermal Sediment.</title>
        <authorList>
            <person name="Zhou Z."/>
            <person name="Liu Y."/>
            <person name="Xu W."/>
            <person name="Pan J."/>
            <person name="Luo Z.H."/>
            <person name="Li M."/>
        </authorList>
    </citation>
    <scope>NUCLEOTIDE SEQUENCE [LARGE SCALE GENOMIC DNA]</scope>
    <source>
        <strain evidence="6">HyVt-533</strain>
    </source>
</reference>
<dbReference type="AlphaFoldDB" id="A0A7V5U1P0"/>
<proteinExistence type="inferred from homology"/>
<dbReference type="PANTHER" id="PTHR36306:SF1">
    <property type="entry name" value="ALPHA-AMYLASE-RELATED"/>
    <property type="match status" value="1"/>
</dbReference>
<feature type="domain" description="Alpha-amylase/4-alpha-glucanotransferase C-terminal" evidence="5">
    <location>
        <begin position="399"/>
        <end position="681"/>
    </location>
</feature>
<dbReference type="GO" id="GO:0030246">
    <property type="term" value="F:carbohydrate binding"/>
    <property type="evidence" value="ECO:0007669"/>
    <property type="project" value="InterPro"/>
</dbReference>
<accession>A0A7V5U1P0</accession>
<dbReference type="InterPro" id="IPR014718">
    <property type="entry name" value="GH-type_carb-bd"/>
</dbReference>
<evidence type="ECO:0000259" key="5">
    <source>
        <dbReference type="Pfam" id="PF09095"/>
    </source>
</evidence>
<dbReference type="PANTHER" id="PTHR36306">
    <property type="entry name" value="ALPHA-AMYLASE-RELATED-RELATED"/>
    <property type="match status" value="1"/>
</dbReference>
<dbReference type="Proteomes" id="UP000886101">
    <property type="component" value="Unassembled WGS sequence"/>
</dbReference>
<organism evidence="6">
    <name type="scientific">Thermodesulfatator atlanticus</name>
    <dbReference type="NCBI Taxonomy" id="501497"/>
    <lineage>
        <taxon>Bacteria</taxon>
        <taxon>Pseudomonadati</taxon>
        <taxon>Thermodesulfobacteriota</taxon>
        <taxon>Thermodesulfobacteria</taxon>
        <taxon>Thermodesulfobacteriales</taxon>
        <taxon>Thermodesulfatatoraceae</taxon>
        <taxon>Thermodesulfatator</taxon>
    </lineage>
</organism>
<dbReference type="InterPro" id="IPR052046">
    <property type="entry name" value="GH57_Enzymes"/>
</dbReference>
<evidence type="ECO:0000313" key="6">
    <source>
        <dbReference type="EMBL" id="HHI96332.1"/>
    </source>
</evidence>
<dbReference type="CDD" id="cd10793">
    <property type="entry name" value="GH57N_TLGT_like"/>
    <property type="match status" value="1"/>
</dbReference>
<gene>
    <name evidence="6" type="ORF">ENJ96_00585</name>
</gene>
<keyword evidence="2" id="KW-0119">Carbohydrate metabolism</keyword>
<comment type="similarity">
    <text evidence="1">Belongs to the glycosyl hydrolase 57 family.</text>
</comment>
<feature type="domain" description="Glycoside hydrolase family 57 N-terminal" evidence="3">
    <location>
        <begin position="6"/>
        <end position="270"/>
    </location>
</feature>
<dbReference type="EMBL" id="DROK01000018">
    <property type="protein sequence ID" value="HHI96332.1"/>
    <property type="molecule type" value="Genomic_DNA"/>
</dbReference>
<evidence type="ECO:0000256" key="2">
    <source>
        <dbReference type="ARBA" id="ARBA00023277"/>
    </source>
</evidence>
<dbReference type="Gene3D" id="2.70.98.10">
    <property type="match status" value="1"/>
</dbReference>
<dbReference type="Gene3D" id="3.20.110.20">
    <property type="match status" value="1"/>
</dbReference>
<comment type="caution">
    <text evidence="6">The sequence shown here is derived from an EMBL/GenBank/DDBJ whole genome shotgun (WGS) entry which is preliminary data.</text>
</comment>
<evidence type="ECO:0000259" key="3">
    <source>
        <dbReference type="Pfam" id="PF03065"/>
    </source>
</evidence>
<dbReference type="InterPro" id="IPR028995">
    <property type="entry name" value="Glyco_hydro_57/38_cen_sf"/>
</dbReference>
<dbReference type="Pfam" id="PF09094">
    <property type="entry name" value="AmyA-A_glucT_m"/>
    <property type="match status" value="1"/>
</dbReference>
<name>A0A7V5U1P0_9BACT</name>
<evidence type="ECO:0000256" key="1">
    <source>
        <dbReference type="ARBA" id="ARBA00006821"/>
    </source>
</evidence>
<dbReference type="InterPro" id="IPR011013">
    <property type="entry name" value="Gal_mutarotase_sf_dom"/>
</dbReference>
<dbReference type="SUPFAM" id="SSF88688">
    <property type="entry name" value="Families 57/38 glycoside transferase middle domain"/>
    <property type="match status" value="1"/>
</dbReference>